<dbReference type="Gene3D" id="1.20.1250.40">
    <property type="match status" value="1"/>
</dbReference>
<dbReference type="PANTHER" id="PTHR15561:SF0">
    <property type="entry name" value="DNA-DIRECTED RNA POLYMERASE III SUBUNIT RPC9"/>
    <property type="match status" value="1"/>
</dbReference>
<evidence type="ECO:0000313" key="3">
    <source>
        <dbReference type="EMBL" id="ERF72720.1"/>
    </source>
</evidence>
<sequence length="206" mass="23205">MKILDPQCAVLTNSEVLSFMRSHPPRKPDPRVGGYPVTDLRGLWSVQREFTDYTETITPHLLSYPDPPSKFMRTLLQRLQKFNLTKPEVLVMINLGVGVKKAPEARQEAIEVPNEEEEEMVGNGDGDLLDKVERHLDSAEGADRAQAENRAAGHEDVQMQDEQEEDNSDITVLNTIVEEMYDRFTDADIKEILQICGEILGGSENP</sequence>
<dbReference type="AlphaFoldDB" id="U1HQL8"/>
<dbReference type="RefSeq" id="XP_007801608.1">
    <property type="nucleotide sequence ID" value="XM_007803417.1"/>
</dbReference>
<protein>
    <recommendedName>
        <fullName evidence="5">DNA-directed RNA polymerase III subunit RPC9</fullName>
    </recommendedName>
</protein>
<evidence type="ECO:0000313" key="4">
    <source>
        <dbReference type="Proteomes" id="UP000019373"/>
    </source>
</evidence>
<accession>U1HQL8</accession>
<dbReference type="InterPro" id="IPR010997">
    <property type="entry name" value="HRDC-like_sf"/>
</dbReference>
<feature type="compositionally biased region" description="Basic and acidic residues" evidence="2">
    <location>
        <begin position="138"/>
        <end position="157"/>
    </location>
</feature>
<dbReference type="SUPFAM" id="SSF47819">
    <property type="entry name" value="HRDC-like"/>
    <property type="match status" value="1"/>
</dbReference>
<gene>
    <name evidence="3" type="ORF">EPUS_04773</name>
</gene>
<dbReference type="PANTHER" id="PTHR15561">
    <property type="entry name" value="CALCITONIN GENE-RELATED PEPTIDE-RECEPTOR COMPONENT PROTEIN"/>
    <property type="match status" value="1"/>
</dbReference>
<reference evidence="4" key="1">
    <citation type="journal article" date="2014" name="BMC Genomics">
        <title>Genome characteristics reveal the impact of lichenization on lichen-forming fungus Endocarpon pusillum Hedwig (Verrucariales, Ascomycota).</title>
        <authorList>
            <person name="Wang Y.-Y."/>
            <person name="Liu B."/>
            <person name="Zhang X.-Y."/>
            <person name="Zhou Q.-M."/>
            <person name="Zhang T."/>
            <person name="Li H."/>
            <person name="Yu Y.-F."/>
            <person name="Zhang X.-L."/>
            <person name="Hao X.-Y."/>
            <person name="Wang M."/>
            <person name="Wang L."/>
            <person name="Wei J.-C."/>
        </authorList>
    </citation>
    <scope>NUCLEOTIDE SEQUENCE [LARGE SCALE GENOMIC DNA]</scope>
    <source>
        <strain evidence="4">Z07020 / HMAS-L-300199</strain>
    </source>
</reference>
<keyword evidence="1" id="KW-0240">DNA-directed RNA polymerase</keyword>
<dbReference type="InterPro" id="IPR038324">
    <property type="entry name" value="Rpb4/RPC9_sf"/>
</dbReference>
<keyword evidence="4" id="KW-1185">Reference proteome</keyword>
<proteinExistence type="predicted"/>
<organism evidence="3 4">
    <name type="scientific">Endocarpon pusillum (strain Z07020 / HMAS-L-300199)</name>
    <name type="common">Lichen-forming fungus</name>
    <dbReference type="NCBI Taxonomy" id="1263415"/>
    <lineage>
        <taxon>Eukaryota</taxon>
        <taxon>Fungi</taxon>
        <taxon>Dikarya</taxon>
        <taxon>Ascomycota</taxon>
        <taxon>Pezizomycotina</taxon>
        <taxon>Eurotiomycetes</taxon>
        <taxon>Chaetothyriomycetidae</taxon>
        <taxon>Verrucariales</taxon>
        <taxon>Verrucariaceae</taxon>
        <taxon>Endocarpon</taxon>
    </lineage>
</organism>
<keyword evidence="1" id="KW-0804">Transcription</keyword>
<dbReference type="HOGENOM" id="CLU_103833_0_0_1"/>
<dbReference type="InterPro" id="IPR038846">
    <property type="entry name" value="RPC9"/>
</dbReference>
<dbReference type="GO" id="GO:0000166">
    <property type="term" value="F:nucleotide binding"/>
    <property type="evidence" value="ECO:0007669"/>
    <property type="project" value="InterPro"/>
</dbReference>
<dbReference type="EMBL" id="KE721051">
    <property type="protein sequence ID" value="ERF72720.1"/>
    <property type="molecule type" value="Genomic_DNA"/>
</dbReference>
<feature type="region of interest" description="Disordered" evidence="2">
    <location>
        <begin position="138"/>
        <end position="167"/>
    </location>
</feature>
<feature type="compositionally biased region" description="Acidic residues" evidence="2">
    <location>
        <begin position="158"/>
        <end position="167"/>
    </location>
</feature>
<dbReference type="GO" id="GO:0006384">
    <property type="term" value="P:transcription initiation at RNA polymerase III promoter"/>
    <property type="evidence" value="ECO:0007669"/>
    <property type="project" value="InterPro"/>
</dbReference>
<name>U1HQL8_ENDPU</name>
<evidence type="ECO:0008006" key="5">
    <source>
        <dbReference type="Google" id="ProtNLM"/>
    </source>
</evidence>
<dbReference type="GeneID" id="19239727"/>
<dbReference type="OMA" id="GNWAPSP"/>
<dbReference type="Proteomes" id="UP000019373">
    <property type="component" value="Unassembled WGS sequence"/>
</dbReference>
<dbReference type="eggNOG" id="ENOG502RMXH">
    <property type="taxonomic scope" value="Eukaryota"/>
</dbReference>
<dbReference type="GO" id="GO:0005666">
    <property type="term" value="C:RNA polymerase III complex"/>
    <property type="evidence" value="ECO:0007669"/>
    <property type="project" value="InterPro"/>
</dbReference>
<evidence type="ECO:0000256" key="1">
    <source>
        <dbReference type="ARBA" id="ARBA00022478"/>
    </source>
</evidence>
<evidence type="ECO:0000256" key="2">
    <source>
        <dbReference type="SAM" id="MobiDB-lite"/>
    </source>
</evidence>
<dbReference type="OrthoDB" id="1746530at2759"/>